<dbReference type="AlphaFoldDB" id="A0A6N8CTI5"/>
<evidence type="ECO:0000256" key="1">
    <source>
        <dbReference type="SAM" id="Phobius"/>
    </source>
</evidence>
<dbReference type="OrthoDB" id="5459053at2"/>
<proteinExistence type="predicted"/>
<dbReference type="GO" id="GO:0016787">
    <property type="term" value="F:hydrolase activity"/>
    <property type="evidence" value="ECO:0007669"/>
    <property type="project" value="UniProtKB-KW"/>
</dbReference>
<accession>A0A6N8CTI5</accession>
<protein>
    <submittedName>
        <fullName evidence="2">Metal-dependent hydrolase</fullName>
    </submittedName>
</protein>
<reference evidence="2 3" key="1">
    <citation type="submission" date="2019-11" db="EMBL/GenBank/DDBJ databases">
        <title>Terrilactibacillus tamarindus sp. nov. BCM23-1 isolated from bark of Tamarindus indica.</title>
        <authorList>
            <person name="Kingkaew E."/>
            <person name="Tanasupawat S."/>
        </authorList>
    </citation>
    <scope>NUCLEOTIDE SEQUENCE [LARGE SCALE GENOMIC DNA]</scope>
    <source>
        <strain evidence="2 3">BCM23-1</strain>
    </source>
</reference>
<dbReference type="PIRSF" id="PIRSF030780">
    <property type="entry name" value="Md_memb_hyd_prd"/>
    <property type="match status" value="1"/>
</dbReference>
<comment type="caution">
    <text evidence="2">The sequence shown here is derived from an EMBL/GenBank/DDBJ whole genome shotgun (WGS) entry which is preliminary data.</text>
</comment>
<dbReference type="PANTHER" id="PTHR35531">
    <property type="entry name" value="INNER MEMBRANE PROTEIN YBCI-RELATED"/>
    <property type="match status" value="1"/>
</dbReference>
<evidence type="ECO:0000313" key="2">
    <source>
        <dbReference type="EMBL" id="MTT31296.1"/>
    </source>
</evidence>
<keyword evidence="3" id="KW-1185">Reference proteome</keyword>
<keyword evidence="1" id="KW-0812">Transmembrane</keyword>
<evidence type="ECO:0000313" key="3">
    <source>
        <dbReference type="Proteomes" id="UP000440978"/>
    </source>
</evidence>
<dbReference type="InterPro" id="IPR007404">
    <property type="entry name" value="YdjM-like"/>
</dbReference>
<keyword evidence="1" id="KW-1133">Transmembrane helix</keyword>
<keyword evidence="2" id="KW-0378">Hydrolase</keyword>
<sequence>MTGKTHIVGGLAAALISVQYEPTLDPFLVLPFATLGSLLPDICHSGSKIGRKLPVLARLIRIFFGHRTMTHSLLFLIIIGYLGYRFVPYSDLTTGLMIGIISHLILDAATKQGIKLLFPLSMSIKLPITTHTGSRTEKLIRHLLSLYIIVQSLFLFHHLLPITVG</sequence>
<dbReference type="PANTHER" id="PTHR35531:SF1">
    <property type="entry name" value="INNER MEMBRANE PROTEIN YBCI-RELATED"/>
    <property type="match status" value="1"/>
</dbReference>
<dbReference type="EMBL" id="WNHB01000005">
    <property type="protein sequence ID" value="MTT31296.1"/>
    <property type="molecule type" value="Genomic_DNA"/>
</dbReference>
<name>A0A6N8CTI5_9BACI</name>
<organism evidence="2 3">
    <name type="scientific">Terrilactibacillus tamarindi</name>
    <dbReference type="NCBI Taxonomy" id="2599694"/>
    <lineage>
        <taxon>Bacteria</taxon>
        <taxon>Bacillati</taxon>
        <taxon>Bacillota</taxon>
        <taxon>Bacilli</taxon>
        <taxon>Bacillales</taxon>
        <taxon>Bacillaceae</taxon>
        <taxon>Terrilactibacillus</taxon>
    </lineage>
</organism>
<dbReference type="Proteomes" id="UP000440978">
    <property type="component" value="Unassembled WGS sequence"/>
</dbReference>
<dbReference type="RefSeq" id="WP_155217279.1">
    <property type="nucleotide sequence ID" value="NZ_WNHB01000005.1"/>
</dbReference>
<gene>
    <name evidence="2" type="ORF">GMB86_04595</name>
</gene>
<feature type="transmembrane region" description="Helical" evidence="1">
    <location>
        <begin position="139"/>
        <end position="160"/>
    </location>
</feature>
<dbReference type="InterPro" id="IPR016956">
    <property type="entry name" value="YdjM"/>
</dbReference>
<keyword evidence="1" id="KW-0472">Membrane</keyword>
<dbReference type="Pfam" id="PF04307">
    <property type="entry name" value="YdjM"/>
    <property type="match status" value="1"/>
</dbReference>
<feature type="transmembrane region" description="Helical" evidence="1">
    <location>
        <begin position="64"/>
        <end position="84"/>
    </location>
</feature>